<evidence type="ECO:0000256" key="1">
    <source>
        <dbReference type="ARBA" id="ARBA00004123"/>
    </source>
</evidence>
<dbReference type="SMART" id="SM00662">
    <property type="entry name" value="RPOLD"/>
    <property type="match status" value="1"/>
</dbReference>
<evidence type="ECO:0000256" key="6">
    <source>
        <dbReference type="ARBA" id="ARBA00072506"/>
    </source>
</evidence>
<name>A0A9N9CCC3_9GLOM</name>
<comment type="caution">
    <text evidence="8">The sequence shown here is derived from an EMBL/GenBank/DDBJ whole genome shotgun (WGS) entry which is preliminary data.</text>
</comment>
<dbReference type="CDD" id="cd07031">
    <property type="entry name" value="RNAP_II_RPB3"/>
    <property type="match status" value="1"/>
</dbReference>
<dbReference type="GO" id="GO:0003899">
    <property type="term" value="F:DNA-directed RNA polymerase activity"/>
    <property type="evidence" value="ECO:0007669"/>
    <property type="project" value="InterPro"/>
</dbReference>
<dbReference type="GO" id="GO:0046983">
    <property type="term" value="F:protein dimerization activity"/>
    <property type="evidence" value="ECO:0007669"/>
    <property type="project" value="InterPro"/>
</dbReference>
<dbReference type="InterPro" id="IPR036643">
    <property type="entry name" value="RNApol_insert_sf"/>
</dbReference>
<dbReference type="SUPFAM" id="SSF56553">
    <property type="entry name" value="Insert subdomain of RNA polymerase alpha subunit"/>
    <property type="match status" value="1"/>
</dbReference>
<dbReference type="InterPro" id="IPR022842">
    <property type="entry name" value="RNAP_Rpo3/Rpb3/RPAC1"/>
</dbReference>
<keyword evidence="2" id="KW-0240">DNA-directed RNA polymerase</keyword>
<dbReference type="Gene3D" id="3.30.1360.10">
    <property type="entry name" value="RNA polymerase, RBP11-like subunit"/>
    <property type="match status" value="1"/>
</dbReference>
<dbReference type="SUPFAM" id="SSF55257">
    <property type="entry name" value="RBP11-like subunits of RNA polymerase"/>
    <property type="match status" value="1"/>
</dbReference>
<dbReference type="HAMAP" id="MF_00320">
    <property type="entry name" value="RNApol_arch_Rpo3"/>
    <property type="match status" value="1"/>
</dbReference>
<comment type="subcellular location">
    <subcellularLocation>
        <location evidence="1">Nucleus</location>
    </subcellularLocation>
</comment>
<evidence type="ECO:0000256" key="5">
    <source>
        <dbReference type="ARBA" id="ARBA00025804"/>
    </source>
</evidence>
<dbReference type="Gene3D" id="2.170.120.12">
    <property type="entry name" value="DNA-directed RNA polymerase, insert domain"/>
    <property type="match status" value="1"/>
</dbReference>
<dbReference type="OrthoDB" id="270173at2759"/>
<dbReference type="Pfam" id="PF01000">
    <property type="entry name" value="RNA_pol_A_bac"/>
    <property type="match status" value="1"/>
</dbReference>
<keyword evidence="9" id="KW-1185">Reference proteome</keyword>
<accession>A0A9N9CCC3</accession>
<dbReference type="GO" id="GO:0005665">
    <property type="term" value="C:RNA polymerase II, core complex"/>
    <property type="evidence" value="ECO:0007669"/>
    <property type="project" value="TreeGrafter"/>
</dbReference>
<keyword evidence="4" id="KW-0539">Nucleus</keyword>
<evidence type="ECO:0000313" key="9">
    <source>
        <dbReference type="Proteomes" id="UP000789342"/>
    </source>
</evidence>
<dbReference type="Proteomes" id="UP000789342">
    <property type="component" value="Unassembled WGS sequence"/>
</dbReference>
<keyword evidence="3" id="KW-0804">Transcription</keyword>
<evidence type="ECO:0000313" key="8">
    <source>
        <dbReference type="EMBL" id="CAG8596782.1"/>
    </source>
</evidence>
<dbReference type="InterPro" id="IPR036603">
    <property type="entry name" value="RBP11-like"/>
</dbReference>
<dbReference type="InterPro" id="IPR011263">
    <property type="entry name" value="DNA-dir_RNA_pol_RpoA/D/Rpb3"/>
</dbReference>
<comment type="similarity">
    <text evidence="5">Belongs to the archaeal Rpo3/eukaryotic RPB3 RNA polymerase subunit family.</text>
</comment>
<dbReference type="PANTHER" id="PTHR11800:SF2">
    <property type="entry name" value="DNA-DIRECTED RNA POLYMERASE II SUBUNIT RPB3"/>
    <property type="match status" value="1"/>
</dbReference>
<evidence type="ECO:0000256" key="3">
    <source>
        <dbReference type="ARBA" id="ARBA00023163"/>
    </source>
</evidence>
<dbReference type="InterPro" id="IPR001514">
    <property type="entry name" value="DNA-dir_RNA_pol_30-40kDasu_CS"/>
</dbReference>
<evidence type="ECO:0000256" key="4">
    <source>
        <dbReference type="ARBA" id="ARBA00023242"/>
    </source>
</evidence>
<dbReference type="NCBIfam" id="NF001988">
    <property type="entry name" value="PRK00783.1"/>
    <property type="match status" value="1"/>
</dbReference>
<dbReference type="FunFam" id="2.170.120.12:FF:000002">
    <property type="entry name" value="DNA-directed RNA polymerase II subunit RPB3"/>
    <property type="match status" value="1"/>
</dbReference>
<evidence type="ECO:0000256" key="2">
    <source>
        <dbReference type="ARBA" id="ARBA00022478"/>
    </source>
</evidence>
<proteinExistence type="inferred from homology"/>
<gene>
    <name evidence="8" type="ORF">AMORRO_LOCUS7598</name>
</gene>
<dbReference type="EMBL" id="CAJVPV010005849">
    <property type="protein sequence ID" value="CAG8596782.1"/>
    <property type="molecule type" value="Genomic_DNA"/>
</dbReference>
<dbReference type="Pfam" id="PF01193">
    <property type="entry name" value="RNA_pol_L"/>
    <property type="match status" value="1"/>
</dbReference>
<organism evidence="8 9">
    <name type="scientific">Acaulospora morrowiae</name>
    <dbReference type="NCBI Taxonomy" id="94023"/>
    <lineage>
        <taxon>Eukaryota</taxon>
        <taxon>Fungi</taxon>
        <taxon>Fungi incertae sedis</taxon>
        <taxon>Mucoromycota</taxon>
        <taxon>Glomeromycotina</taxon>
        <taxon>Glomeromycetes</taxon>
        <taxon>Diversisporales</taxon>
        <taxon>Acaulosporaceae</taxon>
        <taxon>Acaulospora</taxon>
    </lineage>
</organism>
<dbReference type="GO" id="GO:0003677">
    <property type="term" value="F:DNA binding"/>
    <property type="evidence" value="ECO:0007669"/>
    <property type="project" value="InterPro"/>
</dbReference>
<dbReference type="GO" id="GO:0006366">
    <property type="term" value="P:transcription by RNA polymerase II"/>
    <property type="evidence" value="ECO:0007669"/>
    <property type="project" value="TreeGrafter"/>
</dbReference>
<dbReference type="InterPro" id="IPR050518">
    <property type="entry name" value="Rpo3/RPB3_RNA_Pol_subunit"/>
</dbReference>
<reference evidence="8" key="1">
    <citation type="submission" date="2021-06" db="EMBL/GenBank/DDBJ databases">
        <authorList>
            <person name="Kallberg Y."/>
            <person name="Tangrot J."/>
            <person name="Rosling A."/>
        </authorList>
    </citation>
    <scope>NUCLEOTIDE SEQUENCE</scope>
    <source>
        <strain evidence="8">CL551</strain>
    </source>
</reference>
<feature type="domain" description="DNA-directed RNA polymerase RpoA/D/Rpb3-type" evidence="7">
    <location>
        <begin position="60"/>
        <end position="310"/>
    </location>
</feature>
<sequence>MLFLTTVGFEPTHVSISDPESDPLDLSGTSPVLLLIKPTMDTYTGAIKPEIKIDELTSERVKFILTNTDLSMANALRRIMISEVATIAIDIVEFELNTSVLADEFIAHRLGLIPLDSTEAEKIKYSRECSCQGACKECSVELNLHVRCTEEDTTKDVTSRDLVSNDPRFTPIQDGPKDPGILIAKLRKGQEIKVKCIAKKGVAKEHAKWSPCAAVAFEYDPFNKLRHVHYWIEEDEKKEWPASKNAEKDFPPGEDEGKYIFNNKLTLFDFTAKPNRFYFEVETIGSMKPEDIVMNAFKKLLEKISSVQMGLTTNDISITGRDQPREF</sequence>
<dbReference type="InterPro" id="IPR011262">
    <property type="entry name" value="DNA-dir_RNA_pol_insert"/>
</dbReference>
<evidence type="ECO:0000259" key="7">
    <source>
        <dbReference type="SMART" id="SM00662"/>
    </source>
</evidence>
<protein>
    <recommendedName>
        <fullName evidence="6">DNA-directed RNA polymerase II subunit RPB3</fullName>
    </recommendedName>
</protein>
<dbReference type="AlphaFoldDB" id="A0A9N9CCC3"/>
<dbReference type="PANTHER" id="PTHR11800">
    <property type="entry name" value="DNA-DIRECTED RNA POLYMERASE"/>
    <property type="match status" value="1"/>
</dbReference>
<dbReference type="PROSITE" id="PS00446">
    <property type="entry name" value="RNA_POL_D_30KD"/>
    <property type="match status" value="1"/>
</dbReference>